<keyword evidence="2" id="KW-1185">Reference proteome</keyword>
<dbReference type="Proteomes" id="UP001151760">
    <property type="component" value="Unassembled WGS sequence"/>
</dbReference>
<protein>
    <submittedName>
        <fullName evidence="1">Uncharacterized protein</fullName>
    </submittedName>
</protein>
<evidence type="ECO:0000313" key="2">
    <source>
        <dbReference type="Proteomes" id="UP001151760"/>
    </source>
</evidence>
<reference evidence="1" key="2">
    <citation type="submission" date="2022-01" db="EMBL/GenBank/DDBJ databases">
        <authorList>
            <person name="Yamashiro T."/>
            <person name="Shiraishi A."/>
            <person name="Satake H."/>
            <person name="Nakayama K."/>
        </authorList>
    </citation>
    <scope>NUCLEOTIDE SEQUENCE</scope>
</reference>
<comment type="caution">
    <text evidence="1">The sequence shown here is derived from an EMBL/GenBank/DDBJ whole genome shotgun (WGS) entry which is preliminary data.</text>
</comment>
<dbReference type="EMBL" id="BQNB010011435">
    <property type="protein sequence ID" value="GJS90542.1"/>
    <property type="molecule type" value="Genomic_DNA"/>
</dbReference>
<name>A0ABQ4ZL08_9ASTR</name>
<accession>A0ABQ4ZL08</accession>
<evidence type="ECO:0000313" key="1">
    <source>
        <dbReference type="EMBL" id="GJS90542.1"/>
    </source>
</evidence>
<sequence>MTNVILKTKNNPPILPTLSVNNLREVIDKCCKENVNGKEIKSIGLTTLDMLNDEKGDGKSNETSDGKSNEFVHLIGKSKYLKLLDENNEGFELFENCSLDLVKLVEVDCGDKLDEIIVGGYDVWKSL</sequence>
<proteinExistence type="predicted"/>
<reference evidence="1" key="1">
    <citation type="journal article" date="2022" name="Int. J. Mol. Sci.">
        <title>Draft Genome of Tanacetum Coccineum: Genomic Comparison of Closely Related Tanacetum-Family Plants.</title>
        <authorList>
            <person name="Yamashiro T."/>
            <person name="Shiraishi A."/>
            <person name="Nakayama K."/>
            <person name="Satake H."/>
        </authorList>
    </citation>
    <scope>NUCLEOTIDE SEQUENCE</scope>
</reference>
<gene>
    <name evidence="1" type="ORF">Tco_0773178</name>
</gene>
<organism evidence="1 2">
    <name type="scientific">Tanacetum coccineum</name>
    <dbReference type="NCBI Taxonomy" id="301880"/>
    <lineage>
        <taxon>Eukaryota</taxon>
        <taxon>Viridiplantae</taxon>
        <taxon>Streptophyta</taxon>
        <taxon>Embryophyta</taxon>
        <taxon>Tracheophyta</taxon>
        <taxon>Spermatophyta</taxon>
        <taxon>Magnoliopsida</taxon>
        <taxon>eudicotyledons</taxon>
        <taxon>Gunneridae</taxon>
        <taxon>Pentapetalae</taxon>
        <taxon>asterids</taxon>
        <taxon>campanulids</taxon>
        <taxon>Asterales</taxon>
        <taxon>Asteraceae</taxon>
        <taxon>Asteroideae</taxon>
        <taxon>Anthemideae</taxon>
        <taxon>Anthemidinae</taxon>
        <taxon>Tanacetum</taxon>
    </lineage>
</organism>